<gene>
    <name evidence="2" type="ORF">SAMN05421807_10825</name>
</gene>
<dbReference type="Pfam" id="PF01636">
    <property type="entry name" value="APH"/>
    <property type="match status" value="1"/>
</dbReference>
<evidence type="ECO:0000259" key="1">
    <source>
        <dbReference type="Pfam" id="PF01636"/>
    </source>
</evidence>
<dbReference type="SUPFAM" id="SSF56112">
    <property type="entry name" value="Protein kinase-like (PK-like)"/>
    <property type="match status" value="1"/>
</dbReference>
<keyword evidence="2" id="KW-0808">Transferase</keyword>
<dbReference type="AlphaFoldDB" id="A0A1M5TIW3"/>
<dbReference type="OrthoDB" id="2706791at2"/>
<dbReference type="GO" id="GO:0016740">
    <property type="term" value="F:transferase activity"/>
    <property type="evidence" value="ECO:0007669"/>
    <property type="project" value="UniProtKB-KW"/>
</dbReference>
<dbReference type="Gene3D" id="3.90.1200.10">
    <property type="match status" value="1"/>
</dbReference>
<organism evidence="2 3">
    <name type="scientific">Virgibacillus chiguensis</name>
    <dbReference type="NCBI Taxonomy" id="411959"/>
    <lineage>
        <taxon>Bacteria</taxon>
        <taxon>Bacillati</taxon>
        <taxon>Bacillota</taxon>
        <taxon>Bacilli</taxon>
        <taxon>Bacillales</taxon>
        <taxon>Bacillaceae</taxon>
        <taxon>Virgibacillus</taxon>
    </lineage>
</organism>
<proteinExistence type="predicted"/>
<name>A0A1M5TIW3_9BACI</name>
<evidence type="ECO:0000313" key="3">
    <source>
        <dbReference type="Proteomes" id="UP000184079"/>
    </source>
</evidence>
<dbReference type="Proteomes" id="UP000184079">
    <property type="component" value="Unassembled WGS sequence"/>
</dbReference>
<reference evidence="3" key="1">
    <citation type="submission" date="2016-11" db="EMBL/GenBank/DDBJ databases">
        <authorList>
            <person name="Varghese N."/>
            <person name="Submissions S."/>
        </authorList>
    </citation>
    <scope>NUCLEOTIDE SEQUENCE [LARGE SCALE GENOMIC DNA]</scope>
    <source>
        <strain evidence="3">CGMCC 1.6496</strain>
    </source>
</reference>
<dbReference type="EMBL" id="FQXD01000008">
    <property type="protein sequence ID" value="SHH50636.1"/>
    <property type="molecule type" value="Genomic_DNA"/>
</dbReference>
<dbReference type="InterPro" id="IPR011009">
    <property type="entry name" value="Kinase-like_dom_sf"/>
</dbReference>
<keyword evidence="3" id="KW-1185">Reference proteome</keyword>
<evidence type="ECO:0000313" key="2">
    <source>
        <dbReference type="EMBL" id="SHH50636.1"/>
    </source>
</evidence>
<protein>
    <submittedName>
        <fullName evidence="2">Spectinomycin phosphotransferase</fullName>
    </submittedName>
</protein>
<dbReference type="RefSeq" id="WP_073008547.1">
    <property type="nucleotide sequence ID" value="NZ_FQXD01000008.1"/>
</dbReference>
<sequence>MQSTKVLEHFQIAVDKEPKSIYPFSPVYHVPYKGKEVIVKKTQKPLERAEALAKYTRFLRANGVPIVTPIKMDTNNPQELEDACYVVYPFIHGKSYTATHTQIYASGCLLGHIHALSPKGELFQIPEYAVYDFTNEEVEESVRTITTHAKRNRVTFPITQLEEKLLSCVTKQSCLKELLLPHVLTPHDYKANNLVFTPEPYLIDPDNAAKVPRVFNLALALLLFHNELSSAPDYVFTVEQWKTFLSGYYQFVQVTEVEKRVWKMALEHVFLDEVMWLMAEVLEDWEKPSQRQLFLSVVHLLLHSQPYEI</sequence>
<dbReference type="InterPro" id="IPR002575">
    <property type="entry name" value="Aminoglycoside_PTrfase"/>
</dbReference>
<accession>A0A1M5TIW3</accession>
<feature type="domain" description="Aminoglycoside phosphotransferase" evidence="1">
    <location>
        <begin position="26"/>
        <end position="232"/>
    </location>
</feature>